<proteinExistence type="predicted"/>
<sequence>MSTSNRWITGFNYFMMILFLLAAGFQYNDFDATAWIITYSTAALACILWRWTSISRFLFALLSLVCAVWALYLLIIHGDQLSWDGMFNSIQMQNNSIEIIREAGGLFIISCWSAVLFWNPRQ</sequence>
<dbReference type="Pfam" id="PF15071">
    <property type="entry name" value="TMEM220"/>
    <property type="match status" value="1"/>
</dbReference>
<feature type="transmembrane region" description="Helical" evidence="1">
    <location>
        <begin position="99"/>
        <end position="118"/>
    </location>
</feature>
<feature type="transmembrane region" description="Helical" evidence="1">
    <location>
        <begin position="32"/>
        <end position="51"/>
    </location>
</feature>
<accession>A0ABT3PP56</accession>
<evidence type="ECO:0000313" key="2">
    <source>
        <dbReference type="EMBL" id="MCW9707641.1"/>
    </source>
</evidence>
<comment type="caution">
    <text evidence="2">The sequence shown here is derived from an EMBL/GenBank/DDBJ whole genome shotgun (WGS) entry which is preliminary data.</text>
</comment>
<dbReference type="EMBL" id="JAGGJA010000007">
    <property type="protein sequence ID" value="MCW9707641.1"/>
    <property type="molecule type" value="Genomic_DNA"/>
</dbReference>
<keyword evidence="1" id="KW-0472">Membrane</keyword>
<dbReference type="Proteomes" id="UP001207918">
    <property type="component" value="Unassembled WGS sequence"/>
</dbReference>
<reference evidence="2 3" key="1">
    <citation type="submission" date="2021-03" db="EMBL/GenBank/DDBJ databases">
        <title>Aliifodinibius sp. nov., a new bacterium isolated from saline soil.</title>
        <authorList>
            <person name="Galisteo C."/>
            <person name="De La Haba R."/>
            <person name="Sanchez-Porro C."/>
            <person name="Ventosa A."/>
        </authorList>
    </citation>
    <scope>NUCLEOTIDE SEQUENCE [LARGE SCALE GENOMIC DNA]</scope>
    <source>
        <strain evidence="2 3">1BSP15-2V2</strain>
    </source>
</reference>
<dbReference type="RefSeq" id="WP_265766429.1">
    <property type="nucleotide sequence ID" value="NZ_JAGGJA010000007.1"/>
</dbReference>
<evidence type="ECO:0000256" key="1">
    <source>
        <dbReference type="SAM" id="Phobius"/>
    </source>
</evidence>
<evidence type="ECO:0000313" key="3">
    <source>
        <dbReference type="Proteomes" id="UP001207918"/>
    </source>
</evidence>
<keyword evidence="1" id="KW-1133">Transmembrane helix</keyword>
<gene>
    <name evidence="2" type="ORF">J6I44_12310</name>
</gene>
<feature type="transmembrane region" description="Helical" evidence="1">
    <location>
        <begin position="6"/>
        <end position="25"/>
    </location>
</feature>
<name>A0ABT3PP56_9BACT</name>
<organism evidence="2 3">
    <name type="scientific">Fodinibius salsisoli</name>
    <dbReference type="NCBI Taxonomy" id="2820877"/>
    <lineage>
        <taxon>Bacteria</taxon>
        <taxon>Pseudomonadati</taxon>
        <taxon>Balneolota</taxon>
        <taxon>Balneolia</taxon>
        <taxon>Balneolales</taxon>
        <taxon>Balneolaceae</taxon>
        <taxon>Fodinibius</taxon>
    </lineage>
</organism>
<keyword evidence="3" id="KW-1185">Reference proteome</keyword>
<keyword evidence="1 2" id="KW-0812">Transmembrane</keyword>
<dbReference type="InterPro" id="IPR029377">
    <property type="entry name" value="TMEM220"/>
</dbReference>
<feature type="transmembrane region" description="Helical" evidence="1">
    <location>
        <begin position="57"/>
        <end position="78"/>
    </location>
</feature>
<protein>
    <submittedName>
        <fullName evidence="2">Transmembrane 220 family protein</fullName>
    </submittedName>
</protein>